<keyword evidence="2" id="KW-0808">Transferase</keyword>
<dbReference type="SUPFAM" id="SSF56112">
    <property type="entry name" value="Protein kinase-like (PK-like)"/>
    <property type="match status" value="1"/>
</dbReference>
<dbReference type="Gene3D" id="3.90.1200.10">
    <property type="match status" value="1"/>
</dbReference>
<dbReference type="GO" id="GO:0016301">
    <property type="term" value="F:kinase activity"/>
    <property type="evidence" value="ECO:0007669"/>
    <property type="project" value="UniProtKB-KW"/>
</dbReference>
<protein>
    <submittedName>
        <fullName evidence="2">Aminoglycoside phosphotransferase (APT) family kinase protein</fullName>
    </submittedName>
</protein>
<feature type="domain" description="Aminoglycoside phosphotransferase" evidence="1">
    <location>
        <begin position="43"/>
        <end position="270"/>
    </location>
</feature>
<keyword evidence="3" id="KW-1185">Reference proteome</keyword>
<proteinExistence type="predicted"/>
<dbReference type="InterPro" id="IPR052898">
    <property type="entry name" value="ACAD10-like"/>
</dbReference>
<sequence>MTEMKSGFKDTIRVRNGEELNKDPLLKFIRENIAGVPDGPLEVEQFGAGHSNLTYLLRIDDWEAVLRRPPLGPVAPKAHDMEREYTVLSGLHPSYPTAPKPYVFSDNTDIVGSPFFIMERRKGIVLDTEFPEGIVYDKPLGRKVSELMVDKLVELHQIDYTKTSLVNIAKPDGFMERQVKGWIKRYNRSKTDDVPGIAELTDWLTDNIPISPDPTIIHYDYKLNNAMFSEDFSEMTGLFDWEMTTVGDPLADLGAAMSYWIEAGDPELLKKGLGKPPVTVMEGFFTRAEFIEDYAKKSGRDVSSIHFYQTFAYFKLAVICQQIYFRYKQGQTSDSRFSQFDKFVSNLIQYALHTAKGV</sequence>
<dbReference type="CDD" id="cd05154">
    <property type="entry name" value="ACAD10_11_N-like"/>
    <property type="match status" value="1"/>
</dbReference>
<dbReference type="Pfam" id="PF01636">
    <property type="entry name" value="APH"/>
    <property type="match status" value="1"/>
</dbReference>
<dbReference type="Gene3D" id="3.30.200.20">
    <property type="entry name" value="Phosphorylase Kinase, domain 1"/>
    <property type="match status" value="1"/>
</dbReference>
<evidence type="ECO:0000313" key="3">
    <source>
        <dbReference type="Proteomes" id="UP001519328"/>
    </source>
</evidence>
<name>A0ABS4HG40_9BACI</name>
<comment type="caution">
    <text evidence="2">The sequence shown here is derived from an EMBL/GenBank/DDBJ whole genome shotgun (WGS) entry which is preliminary data.</text>
</comment>
<dbReference type="InterPro" id="IPR011009">
    <property type="entry name" value="Kinase-like_dom_sf"/>
</dbReference>
<dbReference type="InterPro" id="IPR041726">
    <property type="entry name" value="ACAD10_11_N"/>
</dbReference>
<dbReference type="PANTHER" id="PTHR47829">
    <property type="entry name" value="HYDROLASE, PUTATIVE (AFU_ORTHOLOGUE AFUA_1G12880)-RELATED"/>
    <property type="match status" value="1"/>
</dbReference>
<accession>A0ABS4HG40</accession>
<reference evidence="2 3" key="1">
    <citation type="submission" date="2021-03" db="EMBL/GenBank/DDBJ databases">
        <title>Genomic Encyclopedia of Type Strains, Phase IV (KMG-IV): sequencing the most valuable type-strain genomes for metagenomic binning, comparative biology and taxonomic classification.</title>
        <authorList>
            <person name="Goeker M."/>
        </authorList>
    </citation>
    <scope>NUCLEOTIDE SEQUENCE [LARGE SCALE GENOMIC DNA]</scope>
    <source>
        <strain evidence="2 3">DSM 21085</strain>
    </source>
</reference>
<keyword evidence="2" id="KW-0418">Kinase</keyword>
<dbReference type="EMBL" id="JAGGKK010000012">
    <property type="protein sequence ID" value="MBP1949397.1"/>
    <property type="molecule type" value="Genomic_DNA"/>
</dbReference>
<organism evidence="2 3">
    <name type="scientific">Virgibacillus litoralis</name>
    <dbReference type="NCBI Taxonomy" id="578221"/>
    <lineage>
        <taxon>Bacteria</taxon>
        <taxon>Bacillati</taxon>
        <taxon>Bacillota</taxon>
        <taxon>Bacilli</taxon>
        <taxon>Bacillales</taxon>
        <taxon>Bacillaceae</taxon>
        <taxon>Virgibacillus</taxon>
    </lineage>
</organism>
<dbReference type="Proteomes" id="UP001519328">
    <property type="component" value="Unassembled WGS sequence"/>
</dbReference>
<gene>
    <name evidence="2" type="ORF">J2Z82_002334</name>
</gene>
<dbReference type="RefSeq" id="WP_209480901.1">
    <property type="nucleotide sequence ID" value="NZ_JAGGKK010000012.1"/>
</dbReference>
<evidence type="ECO:0000313" key="2">
    <source>
        <dbReference type="EMBL" id="MBP1949397.1"/>
    </source>
</evidence>
<evidence type="ECO:0000259" key="1">
    <source>
        <dbReference type="Pfam" id="PF01636"/>
    </source>
</evidence>
<dbReference type="InterPro" id="IPR002575">
    <property type="entry name" value="Aminoglycoside_PTrfase"/>
</dbReference>
<dbReference type="PANTHER" id="PTHR47829:SF1">
    <property type="entry name" value="HAD FAMILY PHOSPHATASE"/>
    <property type="match status" value="1"/>
</dbReference>